<dbReference type="SUPFAM" id="SSF51261">
    <property type="entry name" value="Duplicated hybrid motif"/>
    <property type="match status" value="1"/>
</dbReference>
<dbReference type="InterPro" id="IPR011055">
    <property type="entry name" value="Dup_hybrid_motif"/>
</dbReference>
<dbReference type="PANTHER" id="PTHR21666">
    <property type="entry name" value="PEPTIDASE-RELATED"/>
    <property type="match status" value="1"/>
</dbReference>
<feature type="domain" description="M23ase beta-sheet core" evidence="2">
    <location>
        <begin position="215"/>
        <end position="280"/>
    </location>
</feature>
<dbReference type="RefSeq" id="WP_344260501.1">
    <property type="nucleotide sequence ID" value="NZ_BAAAMJ010000016.1"/>
</dbReference>
<sequence>MTAHGNAGTHEEDVAARWYRWHRTWRVRALGTVTLLLVAGALFSSAGGTVPGGLRAALSAGFVLYAALVVDLVGSWAARRLSPAHRRAVRARRAATTEGGQLLASGAVPVDAPVAGRWKALNSPATKVPSHGTDAYGQTYAIDIVAAPAGSPGPSFALLWPPVRRAEEFPAYGRPVLACADGTVISASDRIRGGRFSRNSLPALALFLVEGVLRSMAGPRRVTGNHVTLDLGGGLFAEYAHLRRGSLRVAPGDTVRAGQELAECGNTGNSTEPHLHFQLMDGPDLHSARGIPFTWRGVGVPANGEEFEVPPAEAHRPAGKG</sequence>
<dbReference type="PANTHER" id="PTHR21666:SF270">
    <property type="entry name" value="MUREIN HYDROLASE ACTIVATOR ENVC"/>
    <property type="match status" value="1"/>
</dbReference>
<evidence type="ECO:0000259" key="2">
    <source>
        <dbReference type="Pfam" id="PF01551"/>
    </source>
</evidence>
<name>A0ABN2P5G7_9ACTN</name>
<dbReference type="EMBL" id="BAAAMJ010000016">
    <property type="protein sequence ID" value="GAA1909802.1"/>
    <property type="molecule type" value="Genomic_DNA"/>
</dbReference>
<feature type="transmembrane region" description="Helical" evidence="1">
    <location>
        <begin position="27"/>
        <end position="50"/>
    </location>
</feature>
<evidence type="ECO:0000313" key="3">
    <source>
        <dbReference type="EMBL" id="GAA1909802.1"/>
    </source>
</evidence>
<dbReference type="Gene3D" id="2.70.70.10">
    <property type="entry name" value="Glucose Permease (Domain IIA)"/>
    <property type="match status" value="1"/>
</dbReference>
<organism evidence="3 4">
    <name type="scientific">Streptomyces sodiiphilus</name>
    <dbReference type="NCBI Taxonomy" id="226217"/>
    <lineage>
        <taxon>Bacteria</taxon>
        <taxon>Bacillati</taxon>
        <taxon>Actinomycetota</taxon>
        <taxon>Actinomycetes</taxon>
        <taxon>Kitasatosporales</taxon>
        <taxon>Streptomycetaceae</taxon>
        <taxon>Streptomyces</taxon>
    </lineage>
</organism>
<gene>
    <name evidence="3" type="ORF">GCM10009716_19590</name>
</gene>
<accession>A0ABN2P5G7</accession>
<keyword evidence="1" id="KW-1133">Transmembrane helix</keyword>
<keyword evidence="1" id="KW-0812">Transmembrane</keyword>
<evidence type="ECO:0000256" key="1">
    <source>
        <dbReference type="SAM" id="Phobius"/>
    </source>
</evidence>
<dbReference type="Pfam" id="PF01551">
    <property type="entry name" value="Peptidase_M23"/>
    <property type="match status" value="1"/>
</dbReference>
<dbReference type="Proteomes" id="UP001501303">
    <property type="component" value="Unassembled WGS sequence"/>
</dbReference>
<reference evidence="3 4" key="1">
    <citation type="journal article" date="2019" name="Int. J. Syst. Evol. Microbiol.">
        <title>The Global Catalogue of Microorganisms (GCM) 10K type strain sequencing project: providing services to taxonomists for standard genome sequencing and annotation.</title>
        <authorList>
            <consortium name="The Broad Institute Genomics Platform"/>
            <consortium name="The Broad Institute Genome Sequencing Center for Infectious Disease"/>
            <person name="Wu L."/>
            <person name="Ma J."/>
        </authorList>
    </citation>
    <scope>NUCLEOTIDE SEQUENCE [LARGE SCALE GENOMIC DNA]</scope>
    <source>
        <strain evidence="3 4">JCM 13581</strain>
    </source>
</reference>
<dbReference type="InterPro" id="IPR016047">
    <property type="entry name" value="M23ase_b-sheet_dom"/>
</dbReference>
<dbReference type="CDD" id="cd12797">
    <property type="entry name" value="M23_peptidase"/>
    <property type="match status" value="1"/>
</dbReference>
<dbReference type="InterPro" id="IPR050570">
    <property type="entry name" value="Cell_wall_metabolism_enzyme"/>
</dbReference>
<evidence type="ECO:0000313" key="4">
    <source>
        <dbReference type="Proteomes" id="UP001501303"/>
    </source>
</evidence>
<keyword evidence="4" id="KW-1185">Reference proteome</keyword>
<protein>
    <recommendedName>
        <fullName evidence="2">M23ase beta-sheet core domain-containing protein</fullName>
    </recommendedName>
</protein>
<feature type="transmembrane region" description="Helical" evidence="1">
    <location>
        <begin position="56"/>
        <end position="78"/>
    </location>
</feature>
<comment type="caution">
    <text evidence="3">The sequence shown here is derived from an EMBL/GenBank/DDBJ whole genome shotgun (WGS) entry which is preliminary data.</text>
</comment>
<proteinExistence type="predicted"/>
<keyword evidence="1" id="KW-0472">Membrane</keyword>